<proteinExistence type="predicted"/>
<name>A0A396HAT5_MEDTR</name>
<gene>
    <name evidence="1" type="ORF">MtrunA17_Chr7g0268861</name>
</gene>
<evidence type="ECO:0000313" key="1">
    <source>
        <dbReference type="EMBL" id="RHN48914.1"/>
    </source>
</evidence>
<dbReference type="Proteomes" id="UP000265566">
    <property type="component" value="Chromosome 7"/>
</dbReference>
<dbReference type="AlphaFoldDB" id="A0A396HAT5"/>
<comment type="caution">
    <text evidence="1">The sequence shown here is derived from an EMBL/GenBank/DDBJ whole genome shotgun (WGS) entry which is preliminary data.</text>
</comment>
<dbReference type="EMBL" id="PSQE01000007">
    <property type="protein sequence ID" value="RHN48914.1"/>
    <property type="molecule type" value="Genomic_DNA"/>
</dbReference>
<accession>A0A396HAT5</accession>
<sequence length="45" mass="5341">MEFIDFYFLFYFIMFVSTSNHSYPVTLSEKKNSALTNALVFRACF</sequence>
<reference evidence="1" key="1">
    <citation type="journal article" date="2018" name="Nat. Plants">
        <title>Whole-genome landscape of Medicago truncatula symbiotic genes.</title>
        <authorList>
            <person name="Pecrix Y."/>
            <person name="Gamas P."/>
            <person name="Carrere S."/>
        </authorList>
    </citation>
    <scope>NUCLEOTIDE SEQUENCE</scope>
    <source>
        <tissue evidence="1">Leaves</tissue>
    </source>
</reference>
<dbReference type="Gramene" id="rna43682">
    <property type="protein sequence ID" value="RHN48914.1"/>
    <property type="gene ID" value="gene43682"/>
</dbReference>
<organism evidence="1">
    <name type="scientific">Medicago truncatula</name>
    <name type="common">Barrel medic</name>
    <name type="synonym">Medicago tribuloides</name>
    <dbReference type="NCBI Taxonomy" id="3880"/>
    <lineage>
        <taxon>Eukaryota</taxon>
        <taxon>Viridiplantae</taxon>
        <taxon>Streptophyta</taxon>
        <taxon>Embryophyta</taxon>
        <taxon>Tracheophyta</taxon>
        <taxon>Spermatophyta</taxon>
        <taxon>Magnoliopsida</taxon>
        <taxon>eudicotyledons</taxon>
        <taxon>Gunneridae</taxon>
        <taxon>Pentapetalae</taxon>
        <taxon>rosids</taxon>
        <taxon>fabids</taxon>
        <taxon>Fabales</taxon>
        <taxon>Fabaceae</taxon>
        <taxon>Papilionoideae</taxon>
        <taxon>50 kb inversion clade</taxon>
        <taxon>NPAAA clade</taxon>
        <taxon>Hologalegina</taxon>
        <taxon>IRL clade</taxon>
        <taxon>Trifolieae</taxon>
        <taxon>Medicago</taxon>
    </lineage>
</organism>
<protein>
    <submittedName>
        <fullName evidence="1">Uncharacterized protein</fullName>
    </submittedName>
</protein>